<dbReference type="Proteomes" id="UP000199259">
    <property type="component" value="Unassembled WGS sequence"/>
</dbReference>
<dbReference type="GO" id="GO:0032259">
    <property type="term" value="P:methylation"/>
    <property type="evidence" value="ECO:0007669"/>
    <property type="project" value="UniProtKB-KW"/>
</dbReference>
<dbReference type="SUPFAM" id="SSF53335">
    <property type="entry name" value="S-adenosyl-L-methionine-dependent methyltransferases"/>
    <property type="match status" value="1"/>
</dbReference>
<dbReference type="PANTHER" id="PTHR45036:SF1">
    <property type="entry name" value="METHYLTRANSFERASE LIKE 7A"/>
    <property type="match status" value="1"/>
</dbReference>
<feature type="domain" description="Methyltransferase type 11" evidence="1">
    <location>
        <begin position="77"/>
        <end position="169"/>
    </location>
</feature>
<evidence type="ECO:0000313" key="2">
    <source>
        <dbReference type="EMBL" id="SDG24291.1"/>
    </source>
</evidence>
<comment type="caution">
    <text evidence="2">The sequence shown here is derived from an EMBL/GenBank/DDBJ whole genome shotgun (WGS) entry which is preliminary data.</text>
</comment>
<dbReference type="Pfam" id="PF08241">
    <property type="entry name" value="Methyltransf_11"/>
    <property type="match status" value="1"/>
</dbReference>
<dbReference type="InterPro" id="IPR013216">
    <property type="entry name" value="Methyltransf_11"/>
</dbReference>
<keyword evidence="3" id="KW-1185">Reference proteome</keyword>
<dbReference type="PANTHER" id="PTHR45036">
    <property type="entry name" value="METHYLTRANSFERASE LIKE 7B"/>
    <property type="match status" value="1"/>
</dbReference>
<evidence type="ECO:0000259" key="1">
    <source>
        <dbReference type="Pfam" id="PF08241"/>
    </source>
</evidence>
<dbReference type="Gene3D" id="3.40.50.150">
    <property type="entry name" value="Vaccinia Virus protein VP39"/>
    <property type="match status" value="1"/>
</dbReference>
<dbReference type="InterPro" id="IPR052356">
    <property type="entry name" value="Thiol_S-MT"/>
</dbReference>
<name>A0A7Z7FDH8_9EURY</name>
<keyword evidence="2" id="KW-0489">Methyltransferase</keyword>
<protein>
    <submittedName>
        <fullName evidence="2">Phosphatidylethanolamine N-methyltransferase /phosphatidyl-N-methylethanolamine N-methyltransferase</fullName>
    </submittedName>
</protein>
<organism evidence="2 3">
    <name type="scientific">Methanolobus vulcani</name>
    <dbReference type="NCBI Taxonomy" id="38026"/>
    <lineage>
        <taxon>Archaea</taxon>
        <taxon>Methanobacteriati</taxon>
        <taxon>Methanobacteriota</taxon>
        <taxon>Stenosarchaea group</taxon>
        <taxon>Methanomicrobia</taxon>
        <taxon>Methanosarcinales</taxon>
        <taxon>Methanosarcinaceae</taxon>
        <taxon>Methanolobus</taxon>
    </lineage>
</organism>
<accession>A0A7Z7FDH8</accession>
<evidence type="ECO:0000313" key="3">
    <source>
        <dbReference type="Proteomes" id="UP000199259"/>
    </source>
</evidence>
<dbReference type="EMBL" id="FNCA01000010">
    <property type="protein sequence ID" value="SDG24291.1"/>
    <property type="molecule type" value="Genomic_DNA"/>
</dbReference>
<dbReference type="InterPro" id="IPR029063">
    <property type="entry name" value="SAM-dependent_MTases_sf"/>
</dbReference>
<dbReference type="CDD" id="cd02440">
    <property type="entry name" value="AdoMet_MTases"/>
    <property type="match status" value="1"/>
</dbReference>
<sequence length="234" mass="26746">MHESRHLKDQYGFICQNIRNKASIDCLSNNIKENYMSIISKYNRVSYVFDIMEIPMEYIWFSKWRKDILSGLSGRVLDVGIGTGKNIPYYSDECEIVGVDISDMMLSHAKEKATHKDNISLFQMDAEKLGFEDDSFDYVITTFVLCSIPDPVSALKEMKRVCKPDGMVINLEHMKSDNRTIAFIEDLLNPLTVAMTGVNINRETVENVKKAGLNVVDVKNMALKDVFRLIKSRP</sequence>
<dbReference type="AlphaFoldDB" id="A0A7Z7FDH8"/>
<keyword evidence="2" id="KW-0808">Transferase</keyword>
<reference evidence="2 3" key="1">
    <citation type="submission" date="2016-10" db="EMBL/GenBank/DDBJ databases">
        <authorList>
            <person name="Varghese N."/>
            <person name="Submissions S."/>
        </authorList>
    </citation>
    <scope>NUCLEOTIDE SEQUENCE [LARGE SCALE GENOMIC DNA]</scope>
    <source>
        <strain evidence="2 3">PL 12/M</strain>
    </source>
</reference>
<gene>
    <name evidence="2" type="ORF">SAMN04488589_2479</name>
</gene>
<dbReference type="RefSeq" id="WP_394328638.1">
    <property type="nucleotide sequence ID" value="NZ_FNCA01000010.1"/>
</dbReference>
<proteinExistence type="predicted"/>
<dbReference type="GO" id="GO:0008757">
    <property type="term" value="F:S-adenosylmethionine-dependent methyltransferase activity"/>
    <property type="evidence" value="ECO:0007669"/>
    <property type="project" value="InterPro"/>
</dbReference>